<feature type="transmembrane region" description="Helical" evidence="1">
    <location>
        <begin position="141"/>
        <end position="159"/>
    </location>
</feature>
<accession>A0A7S7SND4</accession>
<gene>
    <name evidence="2" type="ORF">IRI77_12985</name>
</gene>
<keyword evidence="3" id="KW-1185">Reference proteome</keyword>
<name>A0A7S7SND4_PALFE</name>
<reference evidence="2 3" key="1">
    <citation type="submission" date="2020-10" db="EMBL/GenBank/DDBJ databases">
        <title>Complete genome sequence of Paludibaculum fermentans P105T, a facultatively anaerobic acidobacterium capable of dissimilatory Fe(III) reduction.</title>
        <authorList>
            <person name="Dedysh S.N."/>
            <person name="Beletsky A.V."/>
            <person name="Kulichevskaya I.S."/>
            <person name="Mardanov A.V."/>
            <person name="Ravin N.V."/>
        </authorList>
    </citation>
    <scope>NUCLEOTIDE SEQUENCE [LARGE SCALE GENOMIC DNA]</scope>
    <source>
        <strain evidence="2 3">P105</strain>
    </source>
</reference>
<dbReference type="AlphaFoldDB" id="A0A7S7SND4"/>
<evidence type="ECO:0000256" key="1">
    <source>
        <dbReference type="SAM" id="Phobius"/>
    </source>
</evidence>
<sequence length="246" mass="27821">MAVLWQALVARYYSLPLRPVAHVVLFLTVWAIYLSDRLLDVRKPATSPESPRHLFYRRHRSFGLVLLVLVLVFDSALCLFELRPAVRHAGWLALAGVLLYLGLVHLFHLQALFPKQFVAAILFGLGTFVAPWALSPDPRRLLIPWLFFVVLCLGNLVAIEGWEWRDLNAGEPPQAVTRVLQEWLRLWMPAAGVVALGFAGQRYFQAVAASAAGITAISLYEHRISLDLRRVLVDAALLTPFIFYWL</sequence>
<dbReference type="EMBL" id="CP063849">
    <property type="protein sequence ID" value="QOY90818.1"/>
    <property type="molecule type" value="Genomic_DNA"/>
</dbReference>
<feature type="transmembrane region" description="Helical" evidence="1">
    <location>
        <begin position="117"/>
        <end position="134"/>
    </location>
</feature>
<feature type="transmembrane region" description="Helical" evidence="1">
    <location>
        <begin position="12"/>
        <end position="33"/>
    </location>
</feature>
<dbReference type="RefSeq" id="WP_194452475.1">
    <property type="nucleotide sequence ID" value="NZ_CP063849.1"/>
</dbReference>
<organism evidence="2 3">
    <name type="scientific">Paludibaculum fermentans</name>
    <dbReference type="NCBI Taxonomy" id="1473598"/>
    <lineage>
        <taxon>Bacteria</taxon>
        <taxon>Pseudomonadati</taxon>
        <taxon>Acidobacteriota</taxon>
        <taxon>Terriglobia</taxon>
        <taxon>Bryobacterales</taxon>
        <taxon>Bryobacteraceae</taxon>
        <taxon>Paludibaculum</taxon>
    </lineage>
</organism>
<evidence type="ECO:0000313" key="3">
    <source>
        <dbReference type="Proteomes" id="UP000593892"/>
    </source>
</evidence>
<feature type="transmembrane region" description="Helical" evidence="1">
    <location>
        <begin position="62"/>
        <end position="82"/>
    </location>
</feature>
<dbReference type="Proteomes" id="UP000593892">
    <property type="component" value="Chromosome"/>
</dbReference>
<keyword evidence="1" id="KW-0472">Membrane</keyword>
<evidence type="ECO:0000313" key="2">
    <source>
        <dbReference type="EMBL" id="QOY90818.1"/>
    </source>
</evidence>
<keyword evidence="1" id="KW-1133">Transmembrane helix</keyword>
<proteinExistence type="predicted"/>
<evidence type="ECO:0008006" key="4">
    <source>
        <dbReference type="Google" id="ProtNLM"/>
    </source>
</evidence>
<protein>
    <recommendedName>
        <fullName evidence="4">UbiA prenyltransferase</fullName>
    </recommendedName>
</protein>
<dbReference type="KEGG" id="pfer:IRI77_12985"/>
<feature type="transmembrane region" description="Helical" evidence="1">
    <location>
        <begin position="89"/>
        <end position="111"/>
    </location>
</feature>
<keyword evidence="1" id="KW-0812">Transmembrane</keyword>